<proteinExistence type="predicted"/>
<keyword evidence="2" id="KW-1185">Reference proteome</keyword>
<name>A0A2T5JGT4_9SPHI</name>
<dbReference type="EMBL" id="QAOQ01000001">
    <property type="protein sequence ID" value="PTR01604.1"/>
    <property type="molecule type" value="Genomic_DNA"/>
</dbReference>
<gene>
    <name evidence="1" type="ORF">C8P68_101840</name>
</gene>
<comment type="caution">
    <text evidence="1">The sequence shown here is derived from an EMBL/GenBank/DDBJ whole genome shotgun (WGS) entry which is preliminary data.</text>
</comment>
<evidence type="ECO:0000313" key="1">
    <source>
        <dbReference type="EMBL" id="PTR01604.1"/>
    </source>
</evidence>
<sequence length="119" mass="13130">MFKLPRLLIGPLLIFALWFPLRGSAAAIGKQQDAGQVRSQASKEYVKAASSSGLLVEETPTTHVFAGRLTTAFIPWLKSNGFEPANQVDDYVLHSRTSASAGVIPSFYRCLLYPFHEFL</sequence>
<organism evidence="1 2">
    <name type="scientific">Mucilaginibacter yixingensis</name>
    <dbReference type="NCBI Taxonomy" id="1295612"/>
    <lineage>
        <taxon>Bacteria</taxon>
        <taxon>Pseudomonadati</taxon>
        <taxon>Bacteroidota</taxon>
        <taxon>Sphingobacteriia</taxon>
        <taxon>Sphingobacteriales</taxon>
        <taxon>Sphingobacteriaceae</taxon>
        <taxon>Mucilaginibacter</taxon>
    </lineage>
</organism>
<dbReference type="AlphaFoldDB" id="A0A2T5JGT4"/>
<dbReference type="RefSeq" id="WP_107826979.1">
    <property type="nucleotide sequence ID" value="NZ_CP160205.1"/>
</dbReference>
<reference evidence="1 2" key="1">
    <citation type="submission" date="2018-04" db="EMBL/GenBank/DDBJ databases">
        <title>Genomic Encyclopedia of Archaeal and Bacterial Type Strains, Phase II (KMG-II): from individual species to whole genera.</title>
        <authorList>
            <person name="Goeker M."/>
        </authorList>
    </citation>
    <scope>NUCLEOTIDE SEQUENCE [LARGE SCALE GENOMIC DNA]</scope>
    <source>
        <strain evidence="1 2">DSM 26809</strain>
    </source>
</reference>
<protein>
    <submittedName>
        <fullName evidence="1">Uncharacterized protein</fullName>
    </submittedName>
</protein>
<evidence type="ECO:0000313" key="2">
    <source>
        <dbReference type="Proteomes" id="UP000244168"/>
    </source>
</evidence>
<dbReference type="Proteomes" id="UP000244168">
    <property type="component" value="Unassembled WGS sequence"/>
</dbReference>
<accession>A0A2T5JGT4</accession>